<dbReference type="GO" id="GO:0000287">
    <property type="term" value="F:magnesium ion binding"/>
    <property type="evidence" value="ECO:0007669"/>
    <property type="project" value="InterPro"/>
</dbReference>
<organism evidence="4 5">
    <name type="scientific">Cupriavidus taiwanensis</name>
    <dbReference type="NCBI Taxonomy" id="164546"/>
    <lineage>
        <taxon>Bacteria</taxon>
        <taxon>Pseudomonadati</taxon>
        <taxon>Pseudomonadota</taxon>
        <taxon>Betaproteobacteria</taxon>
        <taxon>Burkholderiales</taxon>
        <taxon>Burkholderiaceae</taxon>
        <taxon>Cupriavidus</taxon>
    </lineage>
</organism>
<protein>
    <submittedName>
        <fullName evidence="4">Putative 4'-phosphopantetheinyl transferase superfamily protein</fullName>
        <ecNumber evidence="4">2.7.8.-</ecNumber>
    </submittedName>
</protein>
<evidence type="ECO:0000259" key="3">
    <source>
        <dbReference type="Pfam" id="PF01648"/>
    </source>
</evidence>
<comment type="similarity">
    <text evidence="1">Belongs to the P-Pant transferase superfamily. Gsp/Sfp/HetI/AcpT family.</text>
</comment>
<dbReference type="Pfam" id="PF01648">
    <property type="entry name" value="ACPS"/>
    <property type="match status" value="1"/>
</dbReference>
<dbReference type="InterPro" id="IPR050559">
    <property type="entry name" value="P-Pant_transferase_sf"/>
</dbReference>
<dbReference type="RefSeq" id="WP_116384295.1">
    <property type="nucleotide sequence ID" value="NZ_LS483234.1"/>
</dbReference>
<dbReference type="EC" id="2.7.8.-" evidence="4"/>
<feature type="domain" description="4'-phosphopantetheinyl transferase" evidence="3">
    <location>
        <begin position="144"/>
        <end position="223"/>
    </location>
</feature>
<proteinExistence type="inferred from homology"/>
<dbReference type="Gene3D" id="3.90.470.20">
    <property type="entry name" value="4'-phosphopantetheinyl transferase domain"/>
    <property type="match status" value="1"/>
</dbReference>
<dbReference type="PANTHER" id="PTHR12215">
    <property type="entry name" value="PHOSPHOPANTETHEINE TRANSFERASE"/>
    <property type="match status" value="1"/>
</dbReference>
<dbReference type="InterPro" id="IPR008278">
    <property type="entry name" value="4-PPantetheinyl_Trfase_dom"/>
</dbReference>
<name>A0A375J920_9BURK</name>
<evidence type="ECO:0000256" key="1">
    <source>
        <dbReference type="ARBA" id="ARBA00010990"/>
    </source>
</evidence>
<dbReference type="GO" id="GO:0008897">
    <property type="term" value="F:holo-[acyl-carrier-protein] synthase activity"/>
    <property type="evidence" value="ECO:0007669"/>
    <property type="project" value="InterPro"/>
</dbReference>
<dbReference type="GO" id="GO:0005829">
    <property type="term" value="C:cytosol"/>
    <property type="evidence" value="ECO:0007669"/>
    <property type="project" value="TreeGrafter"/>
</dbReference>
<evidence type="ECO:0000313" key="5">
    <source>
        <dbReference type="Proteomes" id="UP000256805"/>
    </source>
</evidence>
<dbReference type="PANTHER" id="PTHR12215:SF10">
    <property type="entry name" value="L-AMINOADIPATE-SEMIALDEHYDE DEHYDROGENASE-PHOSPHOPANTETHEINYL TRANSFERASE"/>
    <property type="match status" value="1"/>
</dbReference>
<evidence type="ECO:0000313" key="4">
    <source>
        <dbReference type="EMBL" id="SPS01607.1"/>
    </source>
</evidence>
<dbReference type="Proteomes" id="UP000256805">
    <property type="component" value="Unassembled WGS sequence"/>
</dbReference>
<evidence type="ECO:0000256" key="2">
    <source>
        <dbReference type="ARBA" id="ARBA00022679"/>
    </source>
</evidence>
<dbReference type="AlphaFoldDB" id="A0A375J920"/>
<sequence>MQHDGLAARGTGAAAPVTPFAPVAPFVLPQPERLALPDGAVQVWRLDDAQVGPACTRLAHTLAPDERARALAYRHARHCNGYIARRGLLRWLVGGYLHCQPEALRLAVSPFGKPVLQWPQTGLAFSVAHTDGLALLAFARDCRLGVDVERRAGGVAGGVNAADVPGFGRGIFSAQEAQVLARARPASAEALLSIWTRKEALLKALGTGLSADPTAYTTEDDWRRGAGHWRASRDGIPMSGWTCLDLDAGAGFRAALAVSLPDASVTWQCF</sequence>
<keyword evidence="2 4" id="KW-0808">Transferase</keyword>
<dbReference type="InterPro" id="IPR037143">
    <property type="entry name" value="4-PPantetheinyl_Trfase_dom_sf"/>
</dbReference>
<reference evidence="4 5" key="1">
    <citation type="submission" date="2018-01" db="EMBL/GenBank/DDBJ databases">
        <authorList>
            <person name="Gaut B.S."/>
            <person name="Morton B.R."/>
            <person name="Clegg M.T."/>
            <person name="Duvall M.R."/>
        </authorList>
    </citation>
    <scope>NUCLEOTIDE SEQUENCE [LARGE SCALE GENOMIC DNA]</scope>
    <source>
        <strain evidence="4">Cupriavidus taiwanensis cmp 52</strain>
    </source>
</reference>
<gene>
    <name evidence="4" type="ORF">CBM2634_B60023</name>
</gene>
<dbReference type="EMBL" id="OVTA01000047">
    <property type="protein sequence ID" value="SPS01607.1"/>
    <property type="molecule type" value="Genomic_DNA"/>
</dbReference>
<dbReference type="GO" id="GO:0019878">
    <property type="term" value="P:lysine biosynthetic process via aminoadipic acid"/>
    <property type="evidence" value="ECO:0007669"/>
    <property type="project" value="TreeGrafter"/>
</dbReference>
<dbReference type="SUPFAM" id="SSF56214">
    <property type="entry name" value="4'-phosphopantetheinyl transferase"/>
    <property type="match status" value="2"/>
</dbReference>
<accession>A0A375J920</accession>